<feature type="chain" id="PRO_5046169133" description="PXPV repeat-containing protein" evidence="2">
    <location>
        <begin position="20"/>
        <end position="95"/>
    </location>
</feature>
<feature type="compositionally biased region" description="Gly residues" evidence="1">
    <location>
        <begin position="21"/>
        <end position="42"/>
    </location>
</feature>
<gene>
    <name evidence="3" type="ORF">C7402_115209</name>
</gene>
<evidence type="ECO:0000313" key="4">
    <source>
        <dbReference type="Proteomes" id="UP000245712"/>
    </source>
</evidence>
<reference evidence="3 4" key="1">
    <citation type="submission" date="2018-05" db="EMBL/GenBank/DDBJ databases">
        <title>Genomic Encyclopedia of Type Strains, Phase IV (KMG-V): Genome sequencing to study the core and pangenomes of soil and plant-associated prokaryotes.</title>
        <authorList>
            <person name="Whitman W."/>
        </authorList>
    </citation>
    <scope>NUCLEOTIDE SEQUENCE [LARGE SCALE GENOMIC DNA]</scope>
    <source>
        <strain evidence="3 4">SCZa-39</strain>
    </source>
</reference>
<evidence type="ECO:0000313" key="3">
    <source>
        <dbReference type="EMBL" id="PVX77150.1"/>
    </source>
</evidence>
<comment type="caution">
    <text evidence="3">The sequence shown here is derived from an EMBL/GenBank/DDBJ whole genome shotgun (WGS) entry which is preliminary data.</text>
</comment>
<feature type="compositionally biased region" description="Gly residues" evidence="1">
    <location>
        <begin position="55"/>
        <end position="64"/>
    </location>
</feature>
<sequence>MKTLLSAVALTLITITAHAGNIGGGPHGGMSTGAMGPNGPGSTGAAMTGHASPGGTQGTQGSQGGRYSVVDGYQPWPQSEMRQYAKPRWEPYRGD</sequence>
<evidence type="ECO:0000256" key="1">
    <source>
        <dbReference type="SAM" id="MobiDB-lite"/>
    </source>
</evidence>
<organism evidence="3 4">
    <name type="scientific">Paraburkholderia unamae</name>
    <dbReference type="NCBI Taxonomy" id="219649"/>
    <lineage>
        <taxon>Bacteria</taxon>
        <taxon>Pseudomonadati</taxon>
        <taxon>Pseudomonadota</taxon>
        <taxon>Betaproteobacteria</taxon>
        <taxon>Burkholderiales</taxon>
        <taxon>Burkholderiaceae</taxon>
        <taxon>Paraburkholderia</taxon>
    </lineage>
</organism>
<evidence type="ECO:0000256" key="2">
    <source>
        <dbReference type="SAM" id="SignalP"/>
    </source>
</evidence>
<name>A0ABX5KLB6_9BURK</name>
<feature type="region of interest" description="Disordered" evidence="1">
    <location>
        <begin position="20"/>
        <end position="95"/>
    </location>
</feature>
<proteinExistence type="predicted"/>
<keyword evidence="4" id="KW-1185">Reference proteome</keyword>
<dbReference type="EMBL" id="QEOB01000015">
    <property type="protein sequence ID" value="PVX77150.1"/>
    <property type="molecule type" value="Genomic_DNA"/>
</dbReference>
<accession>A0ABX5KLB6</accession>
<dbReference type="Proteomes" id="UP000245712">
    <property type="component" value="Unassembled WGS sequence"/>
</dbReference>
<keyword evidence="2" id="KW-0732">Signal</keyword>
<protein>
    <recommendedName>
        <fullName evidence="5">PXPV repeat-containing protein</fullName>
    </recommendedName>
</protein>
<evidence type="ECO:0008006" key="5">
    <source>
        <dbReference type="Google" id="ProtNLM"/>
    </source>
</evidence>
<feature type="signal peptide" evidence="2">
    <location>
        <begin position="1"/>
        <end position="19"/>
    </location>
</feature>